<keyword evidence="1" id="KW-0812">Transmembrane</keyword>
<keyword evidence="1" id="KW-0472">Membrane</keyword>
<gene>
    <name evidence="2" type="ORF">YBY_34410</name>
</gene>
<evidence type="ECO:0000313" key="2">
    <source>
        <dbReference type="EMBL" id="BBJ05592.1"/>
    </source>
</evidence>
<accession>A0A455WI55</accession>
<proteinExistence type="predicted"/>
<name>A0A455WI55_MARNT</name>
<reference evidence="2" key="1">
    <citation type="submission" date="2019-03" db="EMBL/GenBank/DDBJ databases">
        <title>Whole genome analysis of nitrate-reducing bacteria Marinobacter hydrocarbonoclasticus YB03.</title>
        <authorList>
            <person name="Azam A.H."/>
            <person name="Yuk S.R."/>
            <person name="Kamarisima K."/>
            <person name="Miyanaga K."/>
            <person name="Tanji Y."/>
        </authorList>
    </citation>
    <scope>NUCLEOTIDE SEQUENCE</scope>
    <source>
        <strain evidence="2">YB03</strain>
    </source>
</reference>
<evidence type="ECO:0000256" key="1">
    <source>
        <dbReference type="SAM" id="Phobius"/>
    </source>
</evidence>
<organism evidence="2">
    <name type="scientific">Marinobacter nauticus</name>
    <name type="common">Marinobacter hydrocarbonoclasticus</name>
    <name type="synonym">Marinobacter aquaeolei</name>
    <dbReference type="NCBI Taxonomy" id="2743"/>
    <lineage>
        <taxon>Bacteria</taxon>
        <taxon>Pseudomonadati</taxon>
        <taxon>Pseudomonadota</taxon>
        <taxon>Gammaproteobacteria</taxon>
        <taxon>Pseudomonadales</taxon>
        <taxon>Marinobacteraceae</taxon>
        <taxon>Marinobacter</taxon>
    </lineage>
</organism>
<dbReference type="EMBL" id="AP019537">
    <property type="protein sequence ID" value="BBJ05592.1"/>
    <property type="molecule type" value="Genomic_DNA"/>
</dbReference>
<dbReference type="AlphaFoldDB" id="A0A455WI55"/>
<keyword evidence="1" id="KW-1133">Transmembrane helix</keyword>
<sequence>MFESLKKQSAQARVDEENLYKMVFEEYDKGIIRHGLWAKAVARSNGQPEKAKSLYIEFRVQALKDEIHLTQPPNTVENRDNVEQTVNSAHDRENLDGLWLLLSVFSGVVLIPLLITIIYNNL</sequence>
<feature type="transmembrane region" description="Helical" evidence="1">
    <location>
        <begin position="98"/>
        <end position="119"/>
    </location>
</feature>
<protein>
    <submittedName>
        <fullName evidence="2">Uncharacterized protein</fullName>
    </submittedName>
</protein>